<dbReference type="STRING" id="1685379.AVO45_07115"/>
<keyword evidence="3" id="KW-1185">Reference proteome</keyword>
<sequence length="244" mass="27013">MFGANLRRLASKHPTVVGLTRELGINRTQFNRYLAGESFPRPDVLDRICRFFGVDARILLQPVDEIPVAGHVLTGEFLHDYLGAGVTDLSKETFPSGFFRYLRRCHPDTSNYAEELLYVLRRGACTFVRGYVSSDPESGAPAEEREVRGYVSRLGDGICLHAARHSAKDGFFVLAKPALSETGQFWAGHVIRSTDHEPPMRAALEHLGHDLGAALAVTRRAGIAPVEQLTDPHRHLLRLDTATA</sequence>
<dbReference type="PROSITE" id="PS50943">
    <property type="entry name" value="HTH_CROC1"/>
    <property type="match status" value="1"/>
</dbReference>
<dbReference type="GO" id="GO:0003677">
    <property type="term" value="F:DNA binding"/>
    <property type="evidence" value="ECO:0007669"/>
    <property type="project" value="InterPro"/>
</dbReference>
<name>A0A0X3TZ12_9RHOB</name>
<proteinExistence type="predicted"/>
<organism evidence="2 3">
    <name type="scientific">Ruegeria marisrubri</name>
    <dbReference type="NCBI Taxonomy" id="1685379"/>
    <lineage>
        <taxon>Bacteria</taxon>
        <taxon>Pseudomonadati</taxon>
        <taxon>Pseudomonadota</taxon>
        <taxon>Alphaproteobacteria</taxon>
        <taxon>Rhodobacterales</taxon>
        <taxon>Roseobacteraceae</taxon>
        <taxon>Ruegeria</taxon>
    </lineage>
</organism>
<evidence type="ECO:0000313" key="3">
    <source>
        <dbReference type="Proteomes" id="UP000053791"/>
    </source>
</evidence>
<gene>
    <name evidence="2" type="ORF">AVO45_07115</name>
</gene>
<dbReference type="Pfam" id="PF13443">
    <property type="entry name" value="HTH_26"/>
    <property type="match status" value="1"/>
</dbReference>
<dbReference type="AlphaFoldDB" id="A0A0X3TZ12"/>
<accession>A0A0X3TZ12</accession>
<dbReference type="Proteomes" id="UP000053791">
    <property type="component" value="Unassembled WGS sequence"/>
</dbReference>
<protein>
    <recommendedName>
        <fullName evidence="1">HTH cro/C1-type domain-containing protein</fullName>
    </recommendedName>
</protein>
<comment type="caution">
    <text evidence="2">The sequence shown here is derived from an EMBL/GenBank/DDBJ whole genome shotgun (WGS) entry which is preliminary data.</text>
</comment>
<dbReference type="InterPro" id="IPR001387">
    <property type="entry name" value="Cro/C1-type_HTH"/>
</dbReference>
<dbReference type="EMBL" id="LQBQ01000012">
    <property type="protein sequence ID" value="KUJ80794.1"/>
    <property type="molecule type" value="Genomic_DNA"/>
</dbReference>
<evidence type="ECO:0000313" key="2">
    <source>
        <dbReference type="EMBL" id="KUJ80794.1"/>
    </source>
</evidence>
<dbReference type="InterPro" id="IPR010982">
    <property type="entry name" value="Lambda_DNA-bd_dom_sf"/>
</dbReference>
<dbReference type="CDD" id="cd00093">
    <property type="entry name" value="HTH_XRE"/>
    <property type="match status" value="1"/>
</dbReference>
<reference evidence="2 3" key="1">
    <citation type="submission" date="2015-12" db="EMBL/GenBank/DDBJ databases">
        <authorList>
            <person name="Shamseldin A."/>
            <person name="Moawad H."/>
            <person name="Abd El-Rahim W.M."/>
            <person name="Sadowsky M.J."/>
        </authorList>
    </citation>
    <scope>NUCLEOTIDE SEQUENCE [LARGE SCALE GENOMIC DNA]</scope>
    <source>
        <strain evidence="2 3">ZGT118</strain>
    </source>
</reference>
<dbReference type="SUPFAM" id="SSF47413">
    <property type="entry name" value="lambda repressor-like DNA-binding domains"/>
    <property type="match status" value="1"/>
</dbReference>
<dbReference type="Gene3D" id="1.10.260.40">
    <property type="entry name" value="lambda repressor-like DNA-binding domains"/>
    <property type="match status" value="1"/>
</dbReference>
<evidence type="ECO:0000259" key="1">
    <source>
        <dbReference type="PROSITE" id="PS50943"/>
    </source>
</evidence>
<dbReference type="SMART" id="SM00530">
    <property type="entry name" value="HTH_XRE"/>
    <property type="match status" value="1"/>
</dbReference>
<feature type="domain" description="HTH cro/C1-type" evidence="1">
    <location>
        <begin position="21"/>
        <end position="59"/>
    </location>
</feature>